<sequence>MPLSCQLVDDACCKLCFMDCILVFMTSKGFVPAEAIPHDMHPADSSLRRINLEVESLLSIDTCMDKNVGK</sequence>
<keyword evidence="2" id="KW-1185">Reference proteome</keyword>
<gene>
    <name evidence="1" type="ORF">O9G_002433</name>
</gene>
<dbReference type="AlphaFoldDB" id="A0A075AWX4"/>
<proteinExistence type="predicted"/>
<dbReference type="HOGENOM" id="CLU_2759231_0_0_1"/>
<evidence type="ECO:0000313" key="2">
    <source>
        <dbReference type="Proteomes" id="UP000030755"/>
    </source>
</evidence>
<evidence type="ECO:0000313" key="1">
    <source>
        <dbReference type="EMBL" id="EPZ34835.1"/>
    </source>
</evidence>
<organism evidence="1 2">
    <name type="scientific">Rozella allomycis (strain CSF55)</name>
    <dbReference type="NCBI Taxonomy" id="988480"/>
    <lineage>
        <taxon>Eukaryota</taxon>
        <taxon>Fungi</taxon>
        <taxon>Fungi incertae sedis</taxon>
        <taxon>Cryptomycota</taxon>
        <taxon>Cryptomycota incertae sedis</taxon>
        <taxon>Rozella</taxon>
    </lineage>
</organism>
<reference evidence="1 2" key="1">
    <citation type="journal article" date="2013" name="Curr. Biol.">
        <title>Shared signatures of parasitism and phylogenomics unite Cryptomycota and microsporidia.</title>
        <authorList>
            <person name="James T.Y."/>
            <person name="Pelin A."/>
            <person name="Bonen L."/>
            <person name="Ahrendt S."/>
            <person name="Sain D."/>
            <person name="Corradi N."/>
            <person name="Stajich J.E."/>
        </authorList>
    </citation>
    <scope>NUCLEOTIDE SEQUENCE [LARGE SCALE GENOMIC DNA]</scope>
    <source>
        <strain evidence="1 2">CSF55</strain>
    </source>
</reference>
<accession>A0A075AWX4</accession>
<name>A0A075AWX4_ROZAC</name>
<dbReference type="EMBL" id="KE560907">
    <property type="protein sequence ID" value="EPZ34835.1"/>
    <property type="molecule type" value="Genomic_DNA"/>
</dbReference>
<dbReference type="Proteomes" id="UP000030755">
    <property type="component" value="Unassembled WGS sequence"/>
</dbReference>
<protein>
    <submittedName>
        <fullName evidence="1">Uncharacterized protein</fullName>
    </submittedName>
</protein>